<gene>
    <name evidence="2" type="ORF">DPMN_148949</name>
</gene>
<dbReference type="EMBL" id="JAIWYP010000007">
    <property type="protein sequence ID" value="KAH3795399.1"/>
    <property type="molecule type" value="Genomic_DNA"/>
</dbReference>
<dbReference type="PANTHER" id="PTHR46880:SF5">
    <property type="entry name" value="DUF4371 DOMAIN-CONTAINING PROTEIN"/>
    <property type="match status" value="1"/>
</dbReference>
<evidence type="ECO:0000259" key="1">
    <source>
        <dbReference type="Pfam" id="PF05699"/>
    </source>
</evidence>
<organism evidence="2 3">
    <name type="scientific">Dreissena polymorpha</name>
    <name type="common">Zebra mussel</name>
    <name type="synonym">Mytilus polymorpha</name>
    <dbReference type="NCBI Taxonomy" id="45954"/>
    <lineage>
        <taxon>Eukaryota</taxon>
        <taxon>Metazoa</taxon>
        <taxon>Spiralia</taxon>
        <taxon>Lophotrochozoa</taxon>
        <taxon>Mollusca</taxon>
        <taxon>Bivalvia</taxon>
        <taxon>Autobranchia</taxon>
        <taxon>Heteroconchia</taxon>
        <taxon>Euheterodonta</taxon>
        <taxon>Imparidentia</taxon>
        <taxon>Neoheterodontei</taxon>
        <taxon>Myida</taxon>
        <taxon>Dreissenoidea</taxon>
        <taxon>Dreissenidae</taxon>
        <taxon>Dreissena</taxon>
    </lineage>
</organism>
<dbReference type="AlphaFoldDB" id="A0A9D4FAI7"/>
<dbReference type="PANTHER" id="PTHR46880">
    <property type="entry name" value="RAS-ASSOCIATING DOMAIN-CONTAINING PROTEIN"/>
    <property type="match status" value="1"/>
</dbReference>
<reference evidence="2" key="2">
    <citation type="submission" date="2020-11" db="EMBL/GenBank/DDBJ databases">
        <authorList>
            <person name="McCartney M.A."/>
            <person name="Auch B."/>
            <person name="Kono T."/>
            <person name="Mallez S."/>
            <person name="Becker A."/>
            <person name="Gohl D.M."/>
            <person name="Silverstein K.A.T."/>
            <person name="Koren S."/>
            <person name="Bechman K.B."/>
            <person name="Herman A."/>
            <person name="Abrahante J.E."/>
            <person name="Garbe J."/>
        </authorList>
    </citation>
    <scope>NUCLEOTIDE SEQUENCE</scope>
    <source>
        <strain evidence="2">Duluth1</strain>
        <tissue evidence="2">Whole animal</tissue>
    </source>
</reference>
<dbReference type="Proteomes" id="UP000828390">
    <property type="component" value="Unassembled WGS sequence"/>
</dbReference>
<feature type="domain" description="HAT C-terminal dimerisation" evidence="1">
    <location>
        <begin position="76"/>
        <end position="131"/>
    </location>
</feature>
<dbReference type="SUPFAM" id="SSF53098">
    <property type="entry name" value="Ribonuclease H-like"/>
    <property type="match status" value="1"/>
</dbReference>
<evidence type="ECO:0000313" key="2">
    <source>
        <dbReference type="EMBL" id="KAH3795399.1"/>
    </source>
</evidence>
<proteinExistence type="predicted"/>
<accession>A0A9D4FAI7</accession>
<evidence type="ECO:0000313" key="3">
    <source>
        <dbReference type="Proteomes" id="UP000828390"/>
    </source>
</evidence>
<reference evidence="2" key="1">
    <citation type="journal article" date="2019" name="bioRxiv">
        <title>The Genome of the Zebra Mussel, Dreissena polymorpha: A Resource for Invasive Species Research.</title>
        <authorList>
            <person name="McCartney M.A."/>
            <person name="Auch B."/>
            <person name="Kono T."/>
            <person name="Mallez S."/>
            <person name="Zhang Y."/>
            <person name="Obille A."/>
            <person name="Becker A."/>
            <person name="Abrahante J.E."/>
            <person name="Garbe J."/>
            <person name="Badalamenti J.P."/>
            <person name="Herman A."/>
            <person name="Mangelson H."/>
            <person name="Liachko I."/>
            <person name="Sullivan S."/>
            <person name="Sone E.D."/>
            <person name="Koren S."/>
            <person name="Silverstein K.A.T."/>
            <person name="Beckman K.B."/>
            <person name="Gohl D.M."/>
        </authorList>
    </citation>
    <scope>NUCLEOTIDE SEQUENCE</scope>
    <source>
        <strain evidence="2">Duluth1</strain>
        <tissue evidence="2">Whole animal</tissue>
    </source>
</reference>
<dbReference type="InterPro" id="IPR012337">
    <property type="entry name" value="RNaseH-like_sf"/>
</dbReference>
<sequence>MNDRFADNHDAGVLTSLSILFNPAIAKDSKVKHVDVVAEYLCSVGFEGCLESLGMFMNFMQSLVDSGNKIVGNSRDSANLAIKKKDVYPAAAEAAERLLVAPVSTVDCERGFSKQNLIKTCLRNRLHVSRLHKLLRISLDSRKVEEFPFDRAFMKWSSVNKRRILK</sequence>
<protein>
    <recommendedName>
        <fullName evidence="1">HAT C-terminal dimerisation domain-containing protein</fullName>
    </recommendedName>
</protein>
<keyword evidence="3" id="KW-1185">Reference proteome</keyword>
<name>A0A9D4FAI7_DREPO</name>
<dbReference type="GO" id="GO:0046983">
    <property type="term" value="F:protein dimerization activity"/>
    <property type="evidence" value="ECO:0007669"/>
    <property type="project" value="InterPro"/>
</dbReference>
<dbReference type="Pfam" id="PF05699">
    <property type="entry name" value="Dimer_Tnp_hAT"/>
    <property type="match status" value="1"/>
</dbReference>
<dbReference type="InterPro" id="IPR008906">
    <property type="entry name" value="HATC_C_dom"/>
</dbReference>
<comment type="caution">
    <text evidence="2">The sequence shown here is derived from an EMBL/GenBank/DDBJ whole genome shotgun (WGS) entry which is preliminary data.</text>
</comment>